<evidence type="ECO:0000256" key="6">
    <source>
        <dbReference type="SAM" id="MobiDB-lite"/>
    </source>
</evidence>
<feature type="transmembrane region" description="Helical" evidence="7">
    <location>
        <begin position="372"/>
        <end position="389"/>
    </location>
</feature>
<dbReference type="PANTHER" id="PTHR33529:SF6">
    <property type="entry name" value="YJGP_YJGQ FAMILY PERMEASE"/>
    <property type="match status" value="1"/>
</dbReference>
<accession>A0ABT7PM56</accession>
<proteinExistence type="predicted"/>
<sequence length="395" mass="43860">MPTRLTRYILAEIMKIFVVALIALTMLILLIGVGRTLLREGLGPLAIVQLLPFLLPVSLQFAFPATALFAVSCVYGRMAGDGEVSTVKASGISPLRILQPAIVFAFLLSPFAVYISDLAVSWGRPGMNRVVMLSIEDIVYRKMRSQHSYTDERFSIHVRNVDGKRLEYPTVTMHGAEETMKFEAREGQLSLDADGEQLILILVDGRCVRGDSFQVLAPGPTRIPIPLSDSPRDQDQSTTRPGDLPLWAISEERLNQDTRTHAATGELAAQTSFSILTSRYDEIAGAKGSEMRAKLDGSRRRLMRLKIAPWRRLAEGFSCFFFVLIGAPLAMISRTSDYWTTFGRCFLPTLLMYYPLFILGLNQAKDGAIPPYGVWLGNVALGAIGLILVNRVRRY</sequence>
<dbReference type="Pfam" id="PF03739">
    <property type="entry name" value="LptF_LptG"/>
    <property type="match status" value="1"/>
</dbReference>
<comment type="caution">
    <text evidence="8">The sequence shown here is derived from an EMBL/GenBank/DDBJ whole genome shotgun (WGS) entry which is preliminary data.</text>
</comment>
<evidence type="ECO:0000256" key="3">
    <source>
        <dbReference type="ARBA" id="ARBA00022692"/>
    </source>
</evidence>
<evidence type="ECO:0000256" key="1">
    <source>
        <dbReference type="ARBA" id="ARBA00004651"/>
    </source>
</evidence>
<dbReference type="Proteomes" id="UP001239462">
    <property type="component" value="Unassembled WGS sequence"/>
</dbReference>
<feature type="transmembrane region" description="Helical" evidence="7">
    <location>
        <begin position="338"/>
        <end position="360"/>
    </location>
</feature>
<gene>
    <name evidence="8" type="ORF">QTN89_19215</name>
</gene>
<protein>
    <submittedName>
        <fullName evidence="8">LptF/LptG family permease</fullName>
    </submittedName>
</protein>
<keyword evidence="9" id="KW-1185">Reference proteome</keyword>
<keyword evidence="5 7" id="KW-0472">Membrane</keyword>
<evidence type="ECO:0000256" key="4">
    <source>
        <dbReference type="ARBA" id="ARBA00022989"/>
    </source>
</evidence>
<feature type="transmembrane region" description="Helical" evidence="7">
    <location>
        <begin position="50"/>
        <end position="77"/>
    </location>
</feature>
<feature type="transmembrane region" description="Helical" evidence="7">
    <location>
        <begin position="16"/>
        <end position="38"/>
    </location>
</feature>
<keyword evidence="3 7" id="KW-0812">Transmembrane</keyword>
<feature type="region of interest" description="Disordered" evidence="6">
    <location>
        <begin position="222"/>
        <end position="243"/>
    </location>
</feature>
<evidence type="ECO:0000256" key="7">
    <source>
        <dbReference type="SAM" id="Phobius"/>
    </source>
</evidence>
<feature type="transmembrane region" description="Helical" evidence="7">
    <location>
        <begin position="97"/>
        <end position="120"/>
    </location>
</feature>
<comment type="subcellular location">
    <subcellularLocation>
        <location evidence="1">Cell membrane</location>
        <topology evidence="1">Multi-pass membrane protein</topology>
    </subcellularLocation>
</comment>
<evidence type="ECO:0000313" key="8">
    <source>
        <dbReference type="EMBL" id="MDM4017587.1"/>
    </source>
</evidence>
<organism evidence="8 9">
    <name type="scientific">Roseiconus lacunae</name>
    <dbReference type="NCBI Taxonomy" id="2605694"/>
    <lineage>
        <taxon>Bacteria</taxon>
        <taxon>Pseudomonadati</taxon>
        <taxon>Planctomycetota</taxon>
        <taxon>Planctomycetia</taxon>
        <taxon>Pirellulales</taxon>
        <taxon>Pirellulaceae</taxon>
        <taxon>Roseiconus</taxon>
    </lineage>
</organism>
<feature type="transmembrane region" description="Helical" evidence="7">
    <location>
        <begin position="313"/>
        <end position="332"/>
    </location>
</feature>
<dbReference type="RefSeq" id="WP_149499851.1">
    <property type="nucleotide sequence ID" value="NZ_CP141221.1"/>
</dbReference>
<evidence type="ECO:0000256" key="2">
    <source>
        <dbReference type="ARBA" id="ARBA00022475"/>
    </source>
</evidence>
<evidence type="ECO:0000313" key="9">
    <source>
        <dbReference type="Proteomes" id="UP001239462"/>
    </source>
</evidence>
<dbReference type="PANTHER" id="PTHR33529">
    <property type="entry name" value="SLR0882 PROTEIN-RELATED"/>
    <property type="match status" value="1"/>
</dbReference>
<keyword evidence="2" id="KW-1003">Cell membrane</keyword>
<keyword evidence="4 7" id="KW-1133">Transmembrane helix</keyword>
<dbReference type="InterPro" id="IPR005495">
    <property type="entry name" value="LptG/LptF_permease"/>
</dbReference>
<evidence type="ECO:0000256" key="5">
    <source>
        <dbReference type="ARBA" id="ARBA00023136"/>
    </source>
</evidence>
<reference evidence="8 9" key="1">
    <citation type="submission" date="2023-06" db="EMBL/GenBank/DDBJ databases">
        <title>Roseiconus lacunae JC819 isolated from Gulf of Mannar region, Tamil Nadu.</title>
        <authorList>
            <person name="Pk S."/>
            <person name="Ch S."/>
            <person name="Ch V.R."/>
        </authorList>
    </citation>
    <scope>NUCLEOTIDE SEQUENCE [LARGE SCALE GENOMIC DNA]</scope>
    <source>
        <strain evidence="8 9">JC819</strain>
    </source>
</reference>
<dbReference type="EMBL" id="JASZZN010000015">
    <property type="protein sequence ID" value="MDM4017587.1"/>
    <property type="molecule type" value="Genomic_DNA"/>
</dbReference>
<name>A0ABT7PM56_9BACT</name>